<proteinExistence type="predicted"/>
<dbReference type="InterPro" id="IPR019587">
    <property type="entry name" value="Polyketide_cyclase/dehydratase"/>
</dbReference>
<dbReference type="SUPFAM" id="SSF55961">
    <property type="entry name" value="Bet v1-like"/>
    <property type="match status" value="1"/>
</dbReference>
<reference evidence="2" key="1">
    <citation type="submission" date="2019-02" db="EMBL/GenBank/DDBJ databases">
        <title>Complete genome sequence of Rhodoferax sp. Gr-4.</title>
        <authorList>
            <person name="Jin L."/>
        </authorList>
    </citation>
    <scope>NUCLEOTIDE SEQUENCE [LARGE SCALE GENOMIC DNA]</scope>
    <source>
        <strain evidence="2">Gr-4</strain>
    </source>
</reference>
<dbReference type="RefSeq" id="WP_142813954.1">
    <property type="nucleotide sequence ID" value="NZ_CP036282.1"/>
</dbReference>
<reference evidence="2" key="2">
    <citation type="journal article" date="2020" name="Int. J. Syst. Evol. Microbiol.">
        <title>Genomic insights into a novel species Rhodoferax aquaticus sp. nov., isolated from freshwater.</title>
        <authorList>
            <person name="Li T."/>
            <person name="Zhuo Y."/>
            <person name="Jin C.Z."/>
            <person name="Wu X."/>
            <person name="Ko S.R."/>
            <person name="Jin F.J."/>
            <person name="Ahn C.Y."/>
            <person name="Oh H.M."/>
            <person name="Lee H.G."/>
            <person name="Jin L."/>
        </authorList>
    </citation>
    <scope>NUCLEOTIDE SEQUENCE [LARGE SCALE GENOMIC DNA]</scope>
    <source>
        <strain evidence="2">Gr-4</strain>
    </source>
</reference>
<dbReference type="Gene3D" id="3.30.530.20">
    <property type="match status" value="1"/>
</dbReference>
<accession>A0A515EV78</accession>
<dbReference type="Pfam" id="PF10604">
    <property type="entry name" value="Polyketide_cyc2"/>
    <property type="match status" value="1"/>
</dbReference>
<sequence>MFFREFKTTTTASRATVWALWSDVNRWSTWNPGVEQATLVGPFAVGNSFSMTPSGQDALTTRLTHVEEGLAFTDETVLGDISVTVEHRIVPQDPGLLSIVYSARVTGPGAEHIGAAITSDFDEVLDALVKLAEREVATA</sequence>
<evidence type="ECO:0000313" key="1">
    <source>
        <dbReference type="EMBL" id="QDL56519.1"/>
    </source>
</evidence>
<dbReference type="EMBL" id="CP036282">
    <property type="protein sequence ID" value="QDL56519.1"/>
    <property type="molecule type" value="Genomic_DNA"/>
</dbReference>
<evidence type="ECO:0000313" key="2">
    <source>
        <dbReference type="Proteomes" id="UP000317365"/>
    </source>
</evidence>
<dbReference type="AlphaFoldDB" id="A0A515EV78"/>
<keyword evidence="2" id="KW-1185">Reference proteome</keyword>
<gene>
    <name evidence="1" type="ORF">EXZ61_21480</name>
</gene>
<dbReference type="InterPro" id="IPR023393">
    <property type="entry name" value="START-like_dom_sf"/>
</dbReference>
<dbReference type="KEGG" id="rhg:EXZ61_21480"/>
<dbReference type="Proteomes" id="UP000317365">
    <property type="component" value="Chromosome"/>
</dbReference>
<organism evidence="1 2">
    <name type="scientific">Rhodoferax aquaticus</name>
    <dbReference type="NCBI Taxonomy" id="2527691"/>
    <lineage>
        <taxon>Bacteria</taxon>
        <taxon>Pseudomonadati</taxon>
        <taxon>Pseudomonadota</taxon>
        <taxon>Betaproteobacteria</taxon>
        <taxon>Burkholderiales</taxon>
        <taxon>Comamonadaceae</taxon>
        <taxon>Rhodoferax</taxon>
    </lineage>
</organism>
<name>A0A515EV78_9BURK</name>
<protein>
    <submittedName>
        <fullName evidence="1">Polyketide cyclase</fullName>
    </submittedName>
</protein>